<evidence type="ECO:0000259" key="1">
    <source>
        <dbReference type="Pfam" id="PF04993"/>
    </source>
</evidence>
<dbReference type="RefSeq" id="WP_110989159.1">
    <property type="nucleotide sequence ID" value="NZ_CAWNWM010000045.1"/>
</dbReference>
<dbReference type="InterPro" id="IPR047525">
    <property type="entry name" value="TfoX-like"/>
</dbReference>
<dbReference type="Gene3D" id="3.30.1460.30">
    <property type="entry name" value="YgaC/TfoX-N like chaperone"/>
    <property type="match status" value="1"/>
</dbReference>
<organism evidence="2 3">
    <name type="scientific">Acaryochloris thomasi RCC1774</name>
    <dbReference type="NCBI Taxonomy" id="1764569"/>
    <lineage>
        <taxon>Bacteria</taxon>
        <taxon>Bacillati</taxon>
        <taxon>Cyanobacteriota</taxon>
        <taxon>Cyanophyceae</taxon>
        <taxon>Acaryochloridales</taxon>
        <taxon>Acaryochloridaceae</taxon>
        <taxon>Acaryochloris</taxon>
        <taxon>Acaryochloris thomasi</taxon>
    </lineage>
</organism>
<dbReference type="PANTHER" id="PTHR36121">
    <property type="entry name" value="PROTEIN SXY"/>
    <property type="match status" value="1"/>
</dbReference>
<dbReference type="EMBL" id="PQWO01000045">
    <property type="protein sequence ID" value="PZD70293.1"/>
    <property type="molecule type" value="Genomic_DNA"/>
</dbReference>
<proteinExistence type="predicted"/>
<name>A0A2W1J6S2_9CYAN</name>
<evidence type="ECO:0000313" key="3">
    <source>
        <dbReference type="Proteomes" id="UP000248857"/>
    </source>
</evidence>
<dbReference type="OrthoDB" id="9803291at2"/>
<dbReference type="SUPFAM" id="SSF159894">
    <property type="entry name" value="YgaC/TfoX-N like"/>
    <property type="match status" value="1"/>
</dbReference>
<gene>
    <name evidence="2" type="ORF">C1752_14380</name>
</gene>
<dbReference type="InterPro" id="IPR007076">
    <property type="entry name" value="TfoX_N"/>
</dbReference>
<feature type="domain" description="TfoX N-terminal" evidence="1">
    <location>
        <begin position="15"/>
        <end position="105"/>
    </location>
</feature>
<accession>A0A2W1J6S2</accession>
<comment type="caution">
    <text evidence="2">The sequence shown here is derived from an EMBL/GenBank/DDBJ whole genome shotgun (WGS) entry which is preliminary data.</text>
</comment>
<sequence>MSNRSPFVDQVVAHLNRVTPVTARFMFGGYGLFVESVMIALIADDVLYFKVDDQNREDYIAAGSEPFTYHGKGKPIQMSYYRLPGEVFDNLEQLVQWVEAAQAAAARSKSKSKSKRKKSS</sequence>
<dbReference type="Proteomes" id="UP000248857">
    <property type="component" value="Unassembled WGS sequence"/>
</dbReference>
<evidence type="ECO:0000313" key="2">
    <source>
        <dbReference type="EMBL" id="PZD70293.1"/>
    </source>
</evidence>
<dbReference type="PANTHER" id="PTHR36121:SF1">
    <property type="entry name" value="PROTEIN SXY"/>
    <property type="match status" value="1"/>
</dbReference>
<dbReference type="AlphaFoldDB" id="A0A2W1J6S2"/>
<keyword evidence="3" id="KW-1185">Reference proteome</keyword>
<reference evidence="2 3" key="1">
    <citation type="journal article" date="2018" name="Sci. Rep.">
        <title>A novel species of the marine cyanobacterium Acaryochloris with a unique pigment content and lifestyle.</title>
        <authorList>
            <person name="Partensky F."/>
            <person name="Six C."/>
            <person name="Ratin M."/>
            <person name="Garczarek L."/>
            <person name="Vaulot D."/>
            <person name="Probert I."/>
            <person name="Calteau A."/>
            <person name="Gourvil P."/>
            <person name="Marie D."/>
            <person name="Grebert T."/>
            <person name="Bouchier C."/>
            <person name="Le Panse S."/>
            <person name="Gachenot M."/>
            <person name="Rodriguez F."/>
            <person name="Garrido J.L."/>
        </authorList>
    </citation>
    <scope>NUCLEOTIDE SEQUENCE [LARGE SCALE GENOMIC DNA]</scope>
    <source>
        <strain evidence="2 3">RCC1774</strain>
    </source>
</reference>
<dbReference type="Pfam" id="PF04993">
    <property type="entry name" value="TfoX_N"/>
    <property type="match status" value="1"/>
</dbReference>
<protein>
    <recommendedName>
        <fullName evidence="1">TfoX N-terminal domain-containing protein</fullName>
    </recommendedName>
</protein>